<dbReference type="EMBL" id="PQGE01000026">
    <property type="protein sequence ID" value="POP41529.1"/>
    <property type="molecule type" value="Genomic_DNA"/>
</dbReference>
<dbReference type="AlphaFoldDB" id="A0A2P5GJM8"/>
<dbReference type="Gene3D" id="2.30.30.100">
    <property type="match status" value="1"/>
</dbReference>
<reference evidence="11 12" key="1">
    <citation type="submission" date="2018-01" db="EMBL/GenBank/DDBJ databases">
        <title>Superficieibacter electus gen. nov., sp. nov., an extended-spectrum beta-lactamase possessing member of the Enterobacteriaceae family, isolated from intensive care unit surfaces.</title>
        <authorList>
            <person name="Potter R.F."/>
            <person name="D'Souza A.W."/>
        </authorList>
    </citation>
    <scope>NUCLEOTIDE SEQUENCE [LARGE SCALE GENOMIC DNA]</scope>
    <source>
        <strain evidence="10 12">BP-1</strain>
        <strain evidence="9 11">BP-2</strain>
    </source>
</reference>
<dbReference type="InterPro" id="IPR010305">
    <property type="entry name" value="YgdI/YgdR-like"/>
</dbReference>
<keyword evidence="3" id="KW-0472">Membrane</keyword>
<evidence type="ECO:0000256" key="1">
    <source>
        <dbReference type="ARBA" id="ARBA00022475"/>
    </source>
</evidence>
<keyword evidence="4" id="KW-0564">Palmitate</keyword>
<feature type="domain" description="Lipoprotein YgdI/YgdR-like SH3-like" evidence="8">
    <location>
        <begin position="28"/>
        <end position="74"/>
    </location>
</feature>
<name>A0A2P5GJM8_9ENTR</name>
<dbReference type="SUPFAM" id="SSF50182">
    <property type="entry name" value="Sm-like ribonucleoproteins"/>
    <property type="match status" value="1"/>
</dbReference>
<evidence type="ECO:0000259" key="8">
    <source>
        <dbReference type="Pfam" id="PF06004"/>
    </source>
</evidence>
<organism evidence="10 12">
    <name type="scientific">Superficieibacter electus</name>
    <dbReference type="NCBI Taxonomy" id="2022662"/>
    <lineage>
        <taxon>Bacteria</taxon>
        <taxon>Pseudomonadati</taxon>
        <taxon>Pseudomonadota</taxon>
        <taxon>Gammaproteobacteria</taxon>
        <taxon>Enterobacterales</taxon>
        <taxon>Enterobacteriaceae</taxon>
        <taxon>Superficieibacter</taxon>
    </lineage>
</organism>
<evidence type="ECO:0000313" key="10">
    <source>
        <dbReference type="EMBL" id="POP43971.1"/>
    </source>
</evidence>
<dbReference type="PROSITE" id="PS51257">
    <property type="entry name" value="PROKAR_LIPOPROTEIN"/>
    <property type="match status" value="1"/>
</dbReference>
<feature type="signal peptide" evidence="7">
    <location>
        <begin position="1"/>
        <end position="25"/>
    </location>
</feature>
<evidence type="ECO:0000256" key="3">
    <source>
        <dbReference type="ARBA" id="ARBA00023136"/>
    </source>
</evidence>
<dbReference type="RefSeq" id="WP_049006222.1">
    <property type="nucleotide sequence ID" value="NZ_PQGD01000022.1"/>
</dbReference>
<evidence type="ECO:0000256" key="6">
    <source>
        <dbReference type="SAM" id="MobiDB-lite"/>
    </source>
</evidence>
<dbReference type="OrthoDB" id="6520455at2"/>
<dbReference type="InterPro" id="IPR047807">
    <property type="entry name" value="YgdI/YgdR-like_SH3-like"/>
</dbReference>
<evidence type="ECO:0000256" key="4">
    <source>
        <dbReference type="ARBA" id="ARBA00023139"/>
    </source>
</evidence>
<evidence type="ECO:0000256" key="7">
    <source>
        <dbReference type="SAM" id="SignalP"/>
    </source>
</evidence>
<gene>
    <name evidence="10" type="ORF">CHU32_22475</name>
    <name evidence="9" type="ORF">CHU33_22935</name>
</gene>
<evidence type="ECO:0000313" key="12">
    <source>
        <dbReference type="Proteomes" id="UP000247005"/>
    </source>
</evidence>
<comment type="caution">
    <text evidence="10">The sequence shown here is derived from an EMBL/GenBank/DDBJ whole genome shotgun (WGS) entry which is preliminary data.</text>
</comment>
<proteinExistence type="predicted"/>
<evidence type="ECO:0000256" key="2">
    <source>
        <dbReference type="ARBA" id="ARBA00022729"/>
    </source>
</evidence>
<accession>A0A2P5GJM8</accession>
<evidence type="ECO:0000256" key="5">
    <source>
        <dbReference type="ARBA" id="ARBA00023288"/>
    </source>
</evidence>
<dbReference type="Proteomes" id="UP000247005">
    <property type="component" value="Unassembled WGS sequence"/>
</dbReference>
<dbReference type="NCBIfam" id="NF033216">
    <property type="entry name" value="lipo_YgdI_YgdR"/>
    <property type="match status" value="1"/>
</dbReference>
<keyword evidence="1" id="KW-1003">Cell membrane</keyword>
<keyword evidence="11" id="KW-1185">Reference proteome</keyword>
<dbReference type="PANTHER" id="PTHR37011">
    <property type="entry name" value="POT FAMILY PEPTIDE TRANSPORT PROTEIN-RELATED"/>
    <property type="match status" value="1"/>
</dbReference>
<protein>
    <submittedName>
        <fullName evidence="10">YgdI/YgdR family lipoprotein</fullName>
    </submittedName>
</protein>
<keyword evidence="2 7" id="KW-0732">Signal</keyword>
<feature type="region of interest" description="Disordered" evidence="6">
    <location>
        <begin position="36"/>
        <end position="77"/>
    </location>
</feature>
<dbReference type="Pfam" id="PF06004">
    <property type="entry name" value="DUF903"/>
    <property type="match status" value="1"/>
</dbReference>
<evidence type="ECO:0000313" key="9">
    <source>
        <dbReference type="EMBL" id="POP41529.1"/>
    </source>
</evidence>
<dbReference type="EMBL" id="PQGD01000022">
    <property type="protein sequence ID" value="POP43971.1"/>
    <property type="molecule type" value="Genomic_DNA"/>
</dbReference>
<dbReference type="InterPro" id="IPR010920">
    <property type="entry name" value="LSM_dom_sf"/>
</dbReference>
<keyword evidence="5 10" id="KW-0449">Lipoprotein</keyword>
<dbReference type="Proteomes" id="UP000237073">
    <property type="component" value="Unassembled WGS sequence"/>
</dbReference>
<sequence length="77" mass="8261">MNKTTPLAAVIVAFLAITTSGCSSNQAIKTTDGRTIVTDGKPQIDDDTGLVSYKDAQTGRTEQINRDKITNMSELDN</sequence>
<feature type="chain" id="PRO_5015128874" evidence="7">
    <location>
        <begin position="26"/>
        <end position="77"/>
    </location>
</feature>
<dbReference type="PANTHER" id="PTHR37011:SF2">
    <property type="entry name" value="LIPOPROTEIN"/>
    <property type="match status" value="1"/>
</dbReference>
<evidence type="ECO:0000313" key="11">
    <source>
        <dbReference type="Proteomes" id="UP000237073"/>
    </source>
</evidence>